<keyword evidence="3" id="KW-1003">Cell membrane</keyword>
<dbReference type="SMART" id="SM00382">
    <property type="entry name" value="AAA"/>
    <property type="match status" value="1"/>
</dbReference>
<keyword evidence="6" id="KW-0788">Thiol protease</keyword>
<feature type="region of interest" description="Disordered" evidence="12">
    <location>
        <begin position="1"/>
        <end position="32"/>
    </location>
</feature>
<feature type="domain" description="Peptidase C39" evidence="16">
    <location>
        <begin position="40"/>
        <end position="159"/>
    </location>
</feature>
<comment type="subcellular location">
    <subcellularLocation>
        <location evidence="1">Cell membrane</location>
        <topology evidence="1">Multi-pass membrane protein</topology>
    </subcellularLocation>
</comment>
<dbReference type="PANTHER" id="PTHR24221:SF654">
    <property type="entry name" value="ATP-BINDING CASSETTE SUB-FAMILY B MEMBER 6"/>
    <property type="match status" value="1"/>
</dbReference>
<evidence type="ECO:0000256" key="4">
    <source>
        <dbReference type="ARBA" id="ARBA00022692"/>
    </source>
</evidence>
<evidence type="ECO:0000256" key="5">
    <source>
        <dbReference type="ARBA" id="ARBA00022741"/>
    </source>
</evidence>
<evidence type="ECO:0000256" key="10">
    <source>
        <dbReference type="ARBA" id="ARBA00023136"/>
    </source>
</evidence>
<evidence type="ECO:0000313" key="18">
    <source>
        <dbReference type="Proteomes" id="UP000297597"/>
    </source>
</evidence>
<keyword evidence="9 13" id="KW-1133">Transmembrane helix</keyword>
<keyword evidence="6" id="KW-0645">Protease</keyword>
<dbReference type="NCBIfam" id="TIGR03796">
    <property type="entry name" value="NHLM_micro_ABC1"/>
    <property type="match status" value="1"/>
</dbReference>
<dbReference type="Gene3D" id="1.20.1560.10">
    <property type="entry name" value="ABC transporter type 1, transmembrane domain"/>
    <property type="match status" value="2"/>
</dbReference>
<dbReference type="InterPro" id="IPR005074">
    <property type="entry name" value="Peptidase_C39"/>
</dbReference>
<evidence type="ECO:0000256" key="1">
    <source>
        <dbReference type="ARBA" id="ARBA00004651"/>
    </source>
</evidence>
<comment type="caution">
    <text evidence="17">The sequence shown here is derived from an EMBL/GenBank/DDBJ whole genome shotgun (WGS) entry which is preliminary data.</text>
</comment>
<dbReference type="GO" id="GO:0140359">
    <property type="term" value="F:ABC-type transporter activity"/>
    <property type="evidence" value="ECO:0007669"/>
    <property type="project" value="InterPro"/>
</dbReference>
<reference evidence="17 18" key="1">
    <citation type="journal article" date="2018" name="Environ. Microbiol.">
        <title>Novel energy conservation strategies and behaviour of Pelotomaculum schinkii driving syntrophic propionate catabolism.</title>
        <authorList>
            <person name="Hidalgo-Ahumada C.A.P."/>
            <person name="Nobu M.K."/>
            <person name="Narihiro T."/>
            <person name="Tamaki H."/>
            <person name="Liu W.T."/>
            <person name="Kamagata Y."/>
            <person name="Stams A.J.M."/>
            <person name="Imachi H."/>
            <person name="Sousa D.Z."/>
        </authorList>
    </citation>
    <scope>NUCLEOTIDE SEQUENCE [LARGE SCALE GENOMIC DNA]</scope>
    <source>
        <strain evidence="17 18">MGP</strain>
    </source>
</reference>
<sequence>MNFSLWPSRPGLDKEPSRETKRYKKAKPPARRVKTPTVLQMEAVECGAASLAMILAYHGRIVPLEELRHACGVSRDGSKASNIVKAARSYGLIAGGYRRDPDGLKEMRFPMIIHWEFNHFVVLEGFKKGRVYLNDPGQGTRTVSEEEFDRSFTGIALTFEPGPDFRPGGVKHGLIPALRRRLSGLEPALAYVVLASLFLLLPGMAIPTFTRVFVDYVVVGVAGYWLPALLAGLGLTAVLQGALTWLQQYYLLRLETRLALSTSSRFFWHVVRLPVDFFSQRYLGDIGSRVALNDQVARLLSGDLASTAVNLVVVFFYLAIMSQYDLVLTAVAVPLALLNIAFLKYVSHRRVIENQKLLQETGKLSGVTFSGLQIIESIMASGQDTEFFNRWAGYMARVLRSEQSLGVTSKYLAVFPTLVTGFCNTAILAVGGLRILDGHLSIGMLVAFQGLIASFMGPFGSMVNLGATLQEVEGSMKRLDDVLQYPLSRELAAAGEGRAVGGPDTLPNGAPVAAPAAGEDEPGAVGETPAKLDGYVEFRNVTFGYSRLEPPLIEDFSMTLRPGDRVALVGGSGSGKSTLAKLLAGLYEPWSGAILFDGKPRQAWPRRVICNTVALVDQDISLFEGTIRENITLWDHSVPDAHVVRAAKDACIHDDIMARGGGYAHLVEEGGRNFSGGQRQRLEIARALAGSPTVLVLDEATSALDPVTEKEVDDSLRRRGCTCLIAAHRLSTIRDCDEIIVLENGKVAQRGTHEEMKDVEGPYARLIREQ</sequence>
<dbReference type="GO" id="GO:0005886">
    <property type="term" value="C:plasma membrane"/>
    <property type="evidence" value="ECO:0007669"/>
    <property type="project" value="UniProtKB-SubCell"/>
</dbReference>
<evidence type="ECO:0000256" key="11">
    <source>
        <dbReference type="ARBA" id="ARBA00043264"/>
    </source>
</evidence>
<dbReference type="InterPro" id="IPR011527">
    <property type="entry name" value="ABC1_TM_dom"/>
</dbReference>
<keyword evidence="18" id="KW-1185">Reference proteome</keyword>
<feature type="transmembrane region" description="Helical" evidence="13">
    <location>
        <begin position="222"/>
        <end position="246"/>
    </location>
</feature>
<keyword evidence="8" id="KW-0653">Protein transport</keyword>
<evidence type="ECO:0000259" key="14">
    <source>
        <dbReference type="PROSITE" id="PS50893"/>
    </source>
</evidence>
<accession>A0A4Y7RWN7</accession>
<dbReference type="GO" id="GO:0005524">
    <property type="term" value="F:ATP binding"/>
    <property type="evidence" value="ECO:0007669"/>
    <property type="project" value="UniProtKB-KW"/>
</dbReference>
<dbReference type="PROSITE" id="PS50929">
    <property type="entry name" value="ABC_TM1F"/>
    <property type="match status" value="1"/>
</dbReference>
<dbReference type="GO" id="GO:0006508">
    <property type="term" value="P:proteolysis"/>
    <property type="evidence" value="ECO:0007669"/>
    <property type="project" value="InterPro"/>
</dbReference>
<dbReference type="PROSITE" id="PS00211">
    <property type="entry name" value="ABC_TRANSPORTER_1"/>
    <property type="match status" value="1"/>
</dbReference>
<keyword evidence="4 13" id="KW-0812">Transmembrane</keyword>
<feature type="compositionally biased region" description="Basic and acidic residues" evidence="12">
    <location>
        <begin position="11"/>
        <end position="20"/>
    </location>
</feature>
<feature type="transmembrane region" description="Helical" evidence="13">
    <location>
        <begin position="299"/>
        <end position="320"/>
    </location>
</feature>
<dbReference type="Gene3D" id="3.90.70.10">
    <property type="entry name" value="Cysteine proteinases"/>
    <property type="match status" value="1"/>
</dbReference>
<dbReference type="InterPro" id="IPR036640">
    <property type="entry name" value="ABC1_TM_sf"/>
</dbReference>
<keyword evidence="5" id="KW-0547">Nucleotide-binding</keyword>
<dbReference type="GO" id="GO:0043213">
    <property type="term" value="P:bacteriocin transport"/>
    <property type="evidence" value="ECO:0007669"/>
    <property type="project" value="UniProtKB-KW"/>
</dbReference>
<keyword evidence="7 17" id="KW-0067">ATP-binding</keyword>
<feature type="region of interest" description="Disordered" evidence="12">
    <location>
        <begin position="498"/>
        <end position="524"/>
    </location>
</feature>
<evidence type="ECO:0000256" key="2">
    <source>
        <dbReference type="ARBA" id="ARBA00022448"/>
    </source>
</evidence>
<dbReference type="CDD" id="cd02420">
    <property type="entry name" value="Peptidase_C39D"/>
    <property type="match status" value="1"/>
</dbReference>
<dbReference type="EC" id="3.4.22.-" evidence="17"/>
<dbReference type="Gene3D" id="3.40.50.300">
    <property type="entry name" value="P-loop containing nucleotide triphosphate hydrolases"/>
    <property type="match status" value="1"/>
</dbReference>
<dbReference type="GO" id="GO:0015031">
    <property type="term" value="P:protein transport"/>
    <property type="evidence" value="ECO:0007669"/>
    <property type="project" value="UniProtKB-KW"/>
</dbReference>
<dbReference type="Pfam" id="PF03412">
    <property type="entry name" value="Peptidase_C39"/>
    <property type="match status" value="1"/>
</dbReference>
<dbReference type="CDD" id="cd18569">
    <property type="entry name" value="ABC_6TM_NHLM_bacteriocin"/>
    <property type="match status" value="1"/>
</dbReference>
<evidence type="ECO:0000256" key="9">
    <source>
        <dbReference type="ARBA" id="ARBA00022989"/>
    </source>
</evidence>
<evidence type="ECO:0000259" key="15">
    <source>
        <dbReference type="PROSITE" id="PS50929"/>
    </source>
</evidence>
<dbReference type="RefSeq" id="WP_134212358.1">
    <property type="nucleotide sequence ID" value="NZ_QFFZ01000003.1"/>
</dbReference>
<dbReference type="InterPro" id="IPR003439">
    <property type="entry name" value="ABC_transporter-like_ATP-bd"/>
</dbReference>
<keyword evidence="2" id="KW-0813">Transport</keyword>
<dbReference type="Proteomes" id="UP000297597">
    <property type="component" value="Unassembled WGS sequence"/>
</dbReference>
<gene>
    <name evidence="17" type="primary">lagD</name>
    <name evidence="17" type="ORF">Pmgp_00476</name>
</gene>
<organism evidence="17 18">
    <name type="scientific">Pelotomaculum propionicicum</name>
    <dbReference type="NCBI Taxonomy" id="258475"/>
    <lineage>
        <taxon>Bacteria</taxon>
        <taxon>Bacillati</taxon>
        <taxon>Bacillota</taxon>
        <taxon>Clostridia</taxon>
        <taxon>Eubacteriales</taxon>
        <taxon>Desulfotomaculaceae</taxon>
        <taxon>Pelotomaculum</taxon>
    </lineage>
</organism>
<dbReference type="Pfam" id="PF00664">
    <property type="entry name" value="ABC_membrane"/>
    <property type="match status" value="1"/>
</dbReference>
<dbReference type="GO" id="GO:0034040">
    <property type="term" value="F:ATPase-coupled lipid transmembrane transporter activity"/>
    <property type="evidence" value="ECO:0007669"/>
    <property type="project" value="TreeGrafter"/>
</dbReference>
<evidence type="ECO:0000256" key="12">
    <source>
        <dbReference type="SAM" id="MobiDB-lite"/>
    </source>
</evidence>
<dbReference type="OrthoDB" id="9771903at2"/>
<feature type="transmembrane region" description="Helical" evidence="13">
    <location>
        <begin position="326"/>
        <end position="346"/>
    </location>
</feature>
<dbReference type="PANTHER" id="PTHR24221">
    <property type="entry name" value="ATP-BINDING CASSETTE SUB-FAMILY B"/>
    <property type="match status" value="1"/>
</dbReference>
<dbReference type="InterPro" id="IPR039421">
    <property type="entry name" value="Type_1_exporter"/>
</dbReference>
<dbReference type="InterPro" id="IPR017871">
    <property type="entry name" value="ABC_transporter-like_CS"/>
</dbReference>
<dbReference type="SUPFAM" id="SSF90123">
    <property type="entry name" value="ABC transporter transmembrane region"/>
    <property type="match status" value="1"/>
</dbReference>
<dbReference type="GO" id="GO:0016887">
    <property type="term" value="F:ATP hydrolysis activity"/>
    <property type="evidence" value="ECO:0007669"/>
    <property type="project" value="InterPro"/>
</dbReference>
<dbReference type="InterPro" id="IPR027417">
    <property type="entry name" value="P-loop_NTPase"/>
</dbReference>
<evidence type="ECO:0000259" key="16">
    <source>
        <dbReference type="PROSITE" id="PS50990"/>
    </source>
</evidence>
<feature type="transmembrane region" description="Helical" evidence="13">
    <location>
        <begin position="188"/>
        <end position="210"/>
    </location>
</feature>
<dbReference type="EMBL" id="QFFZ01000003">
    <property type="protein sequence ID" value="TEB13180.1"/>
    <property type="molecule type" value="Genomic_DNA"/>
</dbReference>
<dbReference type="InterPro" id="IPR022514">
    <property type="entry name" value="NHPM_micro_ABC1"/>
</dbReference>
<dbReference type="AlphaFoldDB" id="A0A4Y7RWN7"/>
<dbReference type="Pfam" id="PF00005">
    <property type="entry name" value="ABC_tran"/>
    <property type="match status" value="1"/>
</dbReference>
<evidence type="ECO:0000256" key="13">
    <source>
        <dbReference type="SAM" id="Phobius"/>
    </source>
</evidence>
<dbReference type="InterPro" id="IPR003593">
    <property type="entry name" value="AAA+_ATPase"/>
</dbReference>
<keyword evidence="17" id="KW-0378">Hydrolase</keyword>
<evidence type="ECO:0000256" key="8">
    <source>
        <dbReference type="ARBA" id="ARBA00022927"/>
    </source>
</evidence>
<dbReference type="PROSITE" id="PS50990">
    <property type="entry name" value="PEPTIDASE_C39"/>
    <property type="match status" value="1"/>
</dbReference>
<name>A0A4Y7RWN7_9FIRM</name>
<feature type="transmembrane region" description="Helical" evidence="13">
    <location>
        <begin position="411"/>
        <end position="436"/>
    </location>
</feature>
<feature type="domain" description="ABC transporter" evidence="14">
    <location>
        <begin position="536"/>
        <end position="769"/>
    </location>
</feature>
<dbReference type="GO" id="GO:0008234">
    <property type="term" value="F:cysteine-type peptidase activity"/>
    <property type="evidence" value="ECO:0007669"/>
    <property type="project" value="UniProtKB-KW"/>
</dbReference>
<feature type="transmembrane region" description="Helical" evidence="13">
    <location>
        <begin position="442"/>
        <end position="469"/>
    </location>
</feature>
<keyword evidence="10 13" id="KW-0472">Membrane</keyword>
<feature type="compositionally biased region" description="Basic residues" evidence="12">
    <location>
        <begin position="21"/>
        <end position="32"/>
    </location>
</feature>
<keyword evidence="11" id="KW-0080">Bacteriocin transport</keyword>
<evidence type="ECO:0000313" key="17">
    <source>
        <dbReference type="EMBL" id="TEB13180.1"/>
    </source>
</evidence>
<evidence type="ECO:0000256" key="6">
    <source>
        <dbReference type="ARBA" id="ARBA00022807"/>
    </source>
</evidence>
<evidence type="ECO:0000256" key="3">
    <source>
        <dbReference type="ARBA" id="ARBA00022475"/>
    </source>
</evidence>
<proteinExistence type="predicted"/>
<evidence type="ECO:0000256" key="7">
    <source>
        <dbReference type="ARBA" id="ARBA00022840"/>
    </source>
</evidence>
<dbReference type="SUPFAM" id="SSF52540">
    <property type="entry name" value="P-loop containing nucleoside triphosphate hydrolases"/>
    <property type="match status" value="1"/>
</dbReference>
<dbReference type="PROSITE" id="PS50893">
    <property type="entry name" value="ABC_TRANSPORTER_2"/>
    <property type="match status" value="1"/>
</dbReference>
<feature type="domain" description="ABC transmembrane type-1" evidence="15">
    <location>
        <begin position="192"/>
        <end position="471"/>
    </location>
</feature>
<dbReference type="FunFam" id="3.40.50.300:FF:000299">
    <property type="entry name" value="ABC transporter ATP-binding protein/permease"/>
    <property type="match status" value="1"/>
</dbReference>
<protein>
    <submittedName>
        <fullName evidence="17">Lactococcin-G-processing and transport ATP-binding protein LagD</fullName>
        <ecNumber evidence="17">3.4.22.-</ecNumber>
    </submittedName>
</protein>
<feature type="compositionally biased region" description="Low complexity" evidence="12">
    <location>
        <begin position="509"/>
        <end position="524"/>
    </location>
</feature>